<reference evidence="1 2" key="1">
    <citation type="journal article" date="2013" name="PLoS Pathog.">
        <title>Genomic analysis of the Kiwifruit pathogen Pseudomonas syringae pv. actinidiae provides insight into the origins of an emergent plant disease.</title>
        <authorList>
            <person name="McCann H.C."/>
            <person name="Rikkerink E.H."/>
            <person name="Bertels F."/>
            <person name="Fiers M."/>
            <person name="Lu A."/>
            <person name="Rees-George J."/>
            <person name="Andersen M.T."/>
            <person name="Gleave A.P."/>
            <person name="Haubold B."/>
            <person name="Wohlers M.W."/>
            <person name="Guttman D.S."/>
            <person name="Wang P.W."/>
            <person name="Straub C."/>
            <person name="Vanneste J.L."/>
            <person name="Rainey P.B."/>
            <person name="Templeton M.D."/>
        </authorList>
    </citation>
    <scope>NUCLEOTIDE SEQUENCE [LARGE SCALE GENOMIC DNA]</scope>
    <source>
        <strain evidence="1 2">ICMP 19096</strain>
    </source>
</reference>
<comment type="caution">
    <text evidence="1">The sequence shown here is derived from an EMBL/GenBank/DDBJ whole genome shotgun (WGS) entry which is preliminary data.</text>
</comment>
<evidence type="ECO:0000313" key="2">
    <source>
        <dbReference type="Proteomes" id="UP000018849"/>
    </source>
</evidence>
<protein>
    <submittedName>
        <fullName evidence="1">Uncharacterized protein</fullName>
    </submittedName>
</protein>
<dbReference type="EMBL" id="AOKF01002508">
    <property type="protein sequence ID" value="EPN49082.1"/>
    <property type="molecule type" value="Genomic_DNA"/>
</dbReference>
<proteinExistence type="predicted"/>
<name>A0A656JSH0_PSESF</name>
<evidence type="ECO:0000313" key="1">
    <source>
        <dbReference type="EMBL" id="EPN49082.1"/>
    </source>
</evidence>
<organism evidence="1 2">
    <name type="scientific">Pseudomonas syringae pv. actinidiae ICMP 19096</name>
    <dbReference type="NCBI Taxonomy" id="1194405"/>
    <lineage>
        <taxon>Bacteria</taxon>
        <taxon>Pseudomonadati</taxon>
        <taxon>Pseudomonadota</taxon>
        <taxon>Gammaproteobacteria</taxon>
        <taxon>Pseudomonadales</taxon>
        <taxon>Pseudomonadaceae</taxon>
        <taxon>Pseudomonas</taxon>
        <taxon>Pseudomonas syringae</taxon>
    </lineage>
</organism>
<dbReference type="AlphaFoldDB" id="A0A656JSH0"/>
<dbReference type="Proteomes" id="UP000018849">
    <property type="component" value="Unassembled WGS sequence"/>
</dbReference>
<accession>A0A656JSH0</accession>
<gene>
    <name evidence="1" type="ORF">A245_29268</name>
</gene>
<sequence length="104" mass="10974">MALRTTLVVKACFLERLVPATRYLQNQCTALTMTGQARSDDRAAVFMAGAAQDVGQLHGVGAKGTDDKELFANCGGGRHAAFLDDERSVLFRTCGAVSPIGGAR</sequence>